<comment type="caution">
    <text evidence="3">The sequence shown here is derived from an EMBL/GenBank/DDBJ whole genome shotgun (WGS) entry which is preliminary data.</text>
</comment>
<name>A0AAW1ZGY4_CULAL</name>
<dbReference type="Proteomes" id="UP001479290">
    <property type="component" value="Unassembled WGS sequence"/>
</dbReference>
<sequence length="56" mass="6079">MAGSTVLHGPLHSPRSPRSYPQLSTMDPDFIMGAWLFLGLPTEASFLLLCYATLGL</sequence>
<gene>
    <name evidence="3" type="ORF">ABG768_010243</name>
</gene>
<feature type="non-terminal residue" evidence="3">
    <location>
        <position position="56"/>
    </location>
</feature>
<feature type="region of interest" description="Disordered" evidence="1">
    <location>
        <begin position="1"/>
        <end position="20"/>
    </location>
</feature>
<accession>A0AAW1ZGY4</accession>
<dbReference type="EMBL" id="JAWDJR010000017">
    <property type="protein sequence ID" value="KAK9960168.1"/>
    <property type="molecule type" value="Genomic_DNA"/>
</dbReference>
<keyword evidence="4" id="KW-1185">Reference proteome</keyword>
<evidence type="ECO:0000313" key="3">
    <source>
        <dbReference type="EMBL" id="KAK9960168.1"/>
    </source>
</evidence>
<feature type="transmembrane region" description="Helical" evidence="2">
    <location>
        <begin position="30"/>
        <end position="54"/>
    </location>
</feature>
<dbReference type="AlphaFoldDB" id="A0AAW1ZGY4"/>
<organism evidence="3 4">
    <name type="scientific">Culter alburnus</name>
    <name type="common">Topmouth culter</name>
    <dbReference type="NCBI Taxonomy" id="194366"/>
    <lineage>
        <taxon>Eukaryota</taxon>
        <taxon>Metazoa</taxon>
        <taxon>Chordata</taxon>
        <taxon>Craniata</taxon>
        <taxon>Vertebrata</taxon>
        <taxon>Euteleostomi</taxon>
        <taxon>Actinopterygii</taxon>
        <taxon>Neopterygii</taxon>
        <taxon>Teleostei</taxon>
        <taxon>Ostariophysi</taxon>
        <taxon>Cypriniformes</taxon>
        <taxon>Xenocyprididae</taxon>
        <taxon>Xenocypridinae</taxon>
        <taxon>Culter</taxon>
    </lineage>
</organism>
<keyword evidence="2" id="KW-1133">Transmembrane helix</keyword>
<evidence type="ECO:0000256" key="1">
    <source>
        <dbReference type="SAM" id="MobiDB-lite"/>
    </source>
</evidence>
<evidence type="ECO:0000313" key="4">
    <source>
        <dbReference type="Proteomes" id="UP001479290"/>
    </source>
</evidence>
<keyword evidence="2" id="KW-0472">Membrane</keyword>
<keyword evidence="2" id="KW-0812">Transmembrane</keyword>
<proteinExistence type="predicted"/>
<protein>
    <submittedName>
        <fullName evidence="3">Uncharacterized protein</fullName>
    </submittedName>
</protein>
<evidence type="ECO:0000256" key="2">
    <source>
        <dbReference type="SAM" id="Phobius"/>
    </source>
</evidence>
<reference evidence="3 4" key="1">
    <citation type="submission" date="2024-05" db="EMBL/GenBank/DDBJ databases">
        <title>A high-quality chromosomal-level genome assembly of Topmouth culter (Culter alburnus).</title>
        <authorList>
            <person name="Zhao H."/>
        </authorList>
    </citation>
    <scope>NUCLEOTIDE SEQUENCE [LARGE SCALE GENOMIC DNA]</scope>
    <source>
        <strain evidence="3">CATC2023</strain>
        <tissue evidence="3">Muscle</tissue>
    </source>
</reference>